<dbReference type="InterPro" id="IPR051797">
    <property type="entry name" value="TrmB-like"/>
</dbReference>
<dbReference type="Proteomes" id="UP000034711">
    <property type="component" value="Unassembled WGS sequence"/>
</dbReference>
<sequence length="247" mass="28326">MELKQALEQYGFTKNETSIYIYLLKYIEATAFGIAKATDVPRSTVYITLESLKKQGFIFQFKKNNVAYFTAESPNRLINALKQKEGIIESIMPEIRALTAKNIDAPVAKLHTGINGIKIGLEDILETLKDKKIKQIFATSQPELLEYLPKYFPNWLKQREDLGVFTKLILPASASEYLKSNALREVRYLNKKFPFTCSVTIYGNKIAFFSFENGEPYCLIVKSKAVSDTFTQFFLFSWEMLESKTVE</sequence>
<dbReference type="PANTHER" id="PTHR34293:SF1">
    <property type="entry name" value="HTH-TYPE TRANSCRIPTIONAL REGULATOR TRMBL2"/>
    <property type="match status" value="1"/>
</dbReference>
<comment type="caution">
    <text evidence="2">The sequence shown here is derived from an EMBL/GenBank/DDBJ whole genome shotgun (WGS) entry which is preliminary data.</text>
</comment>
<dbReference type="InterPro" id="IPR036388">
    <property type="entry name" value="WH-like_DNA-bd_sf"/>
</dbReference>
<dbReference type="InterPro" id="IPR036390">
    <property type="entry name" value="WH_DNA-bd_sf"/>
</dbReference>
<dbReference type="SUPFAM" id="SSF46785">
    <property type="entry name" value="Winged helix' DNA-binding domain"/>
    <property type="match status" value="1"/>
</dbReference>
<organism evidence="2 3">
    <name type="scientific">Candidatus Uhrbacteria bacterium GW2011_GWA2_53_10</name>
    <dbReference type="NCBI Taxonomy" id="1618980"/>
    <lineage>
        <taxon>Bacteria</taxon>
        <taxon>Candidatus Uhriibacteriota</taxon>
    </lineage>
</organism>
<accession>A0A0G1XPK3</accession>
<dbReference type="Gene3D" id="1.10.10.10">
    <property type="entry name" value="Winged helix-like DNA-binding domain superfamily/Winged helix DNA-binding domain"/>
    <property type="match status" value="1"/>
</dbReference>
<evidence type="ECO:0000313" key="3">
    <source>
        <dbReference type="Proteomes" id="UP000034711"/>
    </source>
</evidence>
<proteinExistence type="predicted"/>
<evidence type="ECO:0000313" key="2">
    <source>
        <dbReference type="EMBL" id="KKW32805.1"/>
    </source>
</evidence>
<dbReference type="InterPro" id="IPR002831">
    <property type="entry name" value="Tscrpt_reg_TrmB_N"/>
</dbReference>
<dbReference type="EMBL" id="LCRI01000013">
    <property type="protein sequence ID" value="KKW32805.1"/>
    <property type="molecule type" value="Genomic_DNA"/>
</dbReference>
<dbReference type="PANTHER" id="PTHR34293">
    <property type="entry name" value="HTH-TYPE TRANSCRIPTIONAL REGULATOR TRMBL2"/>
    <property type="match status" value="1"/>
</dbReference>
<dbReference type="AlphaFoldDB" id="A0A0G1XPK3"/>
<protein>
    <submittedName>
        <fullName evidence="2">Transcriptional regulator, TrmB</fullName>
    </submittedName>
</protein>
<gene>
    <name evidence="2" type="ORF">UY77_C0013G0013</name>
</gene>
<name>A0A0G1XPK3_9BACT</name>
<evidence type="ECO:0000259" key="1">
    <source>
        <dbReference type="Pfam" id="PF01978"/>
    </source>
</evidence>
<feature type="domain" description="Transcription regulator TrmB N-terminal" evidence="1">
    <location>
        <begin position="7"/>
        <end position="69"/>
    </location>
</feature>
<dbReference type="Pfam" id="PF01978">
    <property type="entry name" value="TrmB"/>
    <property type="match status" value="1"/>
</dbReference>
<reference evidence="2 3" key="1">
    <citation type="journal article" date="2015" name="Nature">
        <title>rRNA introns, odd ribosomes, and small enigmatic genomes across a large radiation of phyla.</title>
        <authorList>
            <person name="Brown C.T."/>
            <person name="Hug L.A."/>
            <person name="Thomas B.C."/>
            <person name="Sharon I."/>
            <person name="Castelle C.J."/>
            <person name="Singh A."/>
            <person name="Wilkins M.J."/>
            <person name="Williams K.H."/>
            <person name="Banfield J.F."/>
        </authorList>
    </citation>
    <scope>NUCLEOTIDE SEQUENCE [LARGE SCALE GENOMIC DNA]</scope>
</reference>